<feature type="repeat" description="ANK" evidence="3">
    <location>
        <begin position="18"/>
        <end position="42"/>
    </location>
</feature>
<dbReference type="InterPro" id="IPR036770">
    <property type="entry name" value="Ankyrin_rpt-contain_sf"/>
</dbReference>
<evidence type="ECO:0000256" key="1">
    <source>
        <dbReference type="ARBA" id="ARBA00022737"/>
    </source>
</evidence>
<name>A0A1V9ZYV8_9STRA</name>
<evidence type="ECO:0000256" key="2">
    <source>
        <dbReference type="ARBA" id="ARBA00023043"/>
    </source>
</evidence>
<comment type="caution">
    <text evidence="4">The sequence shown here is derived from an EMBL/GenBank/DDBJ whole genome shotgun (WGS) entry which is preliminary data.</text>
</comment>
<evidence type="ECO:0000313" key="5">
    <source>
        <dbReference type="Proteomes" id="UP000243217"/>
    </source>
</evidence>
<dbReference type="PROSITE" id="PS50088">
    <property type="entry name" value="ANK_REPEAT"/>
    <property type="match status" value="5"/>
</dbReference>
<dbReference type="OrthoDB" id="40158at2759"/>
<feature type="repeat" description="ANK" evidence="3">
    <location>
        <begin position="50"/>
        <end position="82"/>
    </location>
</feature>
<gene>
    <name evidence="4" type="ORF">THRCLA_21213</name>
</gene>
<reference evidence="4 5" key="1">
    <citation type="journal article" date="2014" name="Genome Biol. Evol.">
        <title>The secreted proteins of Achlya hypogyna and Thraustotheca clavata identify the ancestral oomycete secretome and reveal gene acquisitions by horizontal gene transfer.</title>
        <authorList>
            <person name="Misner I."/>
            <person name="Blouin N."/>
            <person name="Leonard G."/>
            <person name="Richards T.A."/>
            <person name="Lane C.E."/>
        </authorList>
    </citation>
    <scope>NUCLEOTIDE SEQUENCE [LARGE SCALE GENOMIC DNA]</scope>
    <source>
        <strain evidence="4 5">ATCC 34112</strain>
    </source>
</reference>
<dbReference type="PRINTS" id="PR01415">
    <property type="entry name" value="ANKYRIN"/>
</dbReference>
<dbReference type="PANTHER" id="PTHR24171">
    <property type="entry name" value="ANKYRIN REPEAT DOMAIN-CONTAINING PROTEIN 39-RELATED"/>
    <property type="match status" value="1"/>
</dbReference>
<dbReference type="Gene3D" id="1.25.40.20">
    <property type="entry name" value="Ankyrin repeat-containing domain"/>
    <property type="match status" value="3"/>
</dbReference>
<feature type="repeat" description="ANK" evidence="3">
    <location>
        <begin position="152"/>
        <end position="185"/>
    </location>
</feature>
<dbReference type="Proteomes" id="UP000243217">
    <property type="component" value="Unassembled WGS sequence"/>
</dbReference>
<keyword evidence="5" id="KW-1185">Reference proteome</keyword>
<dbReference type="Pfam" id="PF12796">
    <property type="entry name" value="Ank_2"/>
    <property type="match status" value="2"/>
</dbReference>
<proteinExistence type="predicted"/>
<dbReference type="InterPro" id="IPR002110">
    <property type="entry name" value="Ankyrin_rpt"/>
</dbReference>
<dbReference type="SMART" id="SM00248">
    <property type="entry name" value="ANK"/>
    <property type="match status" value="5"/>
</dbReference>
<keyword evidence="2 3" id="KW-0040">ANK repeat</keyword>
<accession>A0A1V9ZYV8</accession>
<keyword evidence="1" id="KW-0677">Repeat</keyword>
<evidence type="ECO:0000256" key="3">
    <source>
        <dbReference type="PROSITE-ProRule" id="PRU00023"/>
    </source>
</evidence>
<evidence type="ECO:0000313" key="4">
    <source>
        <dbReference type="EMBL" id="OQS03194.1"/>
    </source>
</evidence>
<dbReference type="EMBL" id="JNBS01000962">
    <property type="protein sequence ID" value="OQS03194.1"/>
    <property type="molecule type" value="Genomic_DNA"/>
</dbReference>
<protein>
    <submittedName>
        <fullName evidence="4">Inversin protein alternative-like</fullName>
    </submittedName>
</protein>
<dbReference type="SUPFAM" id="SSF48403">
    <property type="entry name" value="Ankyrin repeat"/>
    <property type="match status" value="1"/>
</dbReference>
<organism evidence="4 5">
    <name type="scientific">Thraustotheca clavata</name>
    <dbReference type="NCBI Taxonomy" id="74557"/>
    <lineage>
        <taxon>Eukaryota</taxon>
        <taxon>Sar</taxon>
        <taxon>Stramenopiles</taxon>
        <taxon>Oomycota</taxon>
        <taxon>Saprolegniomycetes</taxon>
        <taxon>Saprolegniales</taxon>
        <taxon>Achlyaceae</taxon>
        <taxon>Thraustotheca</taxon>
    </lineage>
</organism>
<sequence length="247" mass="26803">MIQRLGSTTALVPEFIAPSCTPLHTAVLKGNLNTVRKLVARGLVNQCDHNGNTPLHHTCLVGRKKIAEVLLKSGAQVNAANDEGNTPLHKAAIGGHLDCVELLLNYHANVLLKNKKCCLASDLAGWRMHTQVTALLQNHDEQAILAIEPDSNGNTKLHFAAGANKFDVLMKMIKSKELSIDVCNNDNWTSLHVAAHEGHYDAVKCLIENGANMSALTITGENAKSLSKPHKRVYNLLILFESTLGTK</sequence>
<dbReference type="PROSITE" id="PS50297">
    <property type="entry name" value="ANK_REP_REGION"/>
    <property type="match status" value="4"/>
</dbReference>
<dbReference type="STRING" id="74557.A0A1V9ZYV8"/>
<feature type="repeat" description="ANK" evidence="3">
    <location>
        <begin position="186"/>
        <end position="218"/>
    </location>
</feature>
<feature type="repeat" description="ANK" evidence="3">
    <location>
        <begin position="83"/>
        <end position="115"/>
    </location>
</feature>
<dbReference type="AlphaFoldDB" id="A0A1V9ZYV8"/>